<keyword evidence="1" id="KW-0472">Membrane</keyword>
<evidence type="ECO:0000259" key="2">
    <source>
        <dbReference type="Pfam" id="PF01757"/>
    </source>
</evidence>
<dbReference type="PANTHER" id="PTHR23028">
    <property type="entry name" value="ACETYLTRANSFERASE"/>
    <property type="match status" value="1"/>
</dbReference>
<evidence type="ECO:0000313" key="3">
    <source>
        <dbReference type="EMBL" id="GFE82642.1"/>
    </source>
</evidence>
<proteinExistence type="predicted"/>
<dbReference type="EMBL" id="BLJN01000005">
    <property type="protein sequence ID" value="GFE82642.1"/>
    <property type="molecule type" value="Genomic_DNA"/>
</dbReference>
<feature type="transmembrane region" description="Helical" evidence="1">
    <location>
        <begin position="276"/>
        <end position="293"/>
    </location>
</feature>
<keyword evidence="4" id="KW-1185">Reference proteome</keyword>
<feature type="transmembrane region" description="Helical" evidence="1">
    <location>
        <begin position="12"/>
        <end position="34"/>
    </location>
</feature>
<keyword evidence="3" id="KW-0012">Acyltransferase</keyword>
<name>A0A829YIH6_9GAMM</name>
<dbReference type="RefSeq" id="WP_161814311.1">
    <property type="nucleotide sequence ID" value="NZ_BLJN01000005.1"/>
</dbReference>
<feature type="transmembrane region" description="Helical" evidence="1">
    <location>
        <begin position="209"/>
        <end position="228"/>
    </location>
</feature>
<evidence type="ECO:0000313" key="4">
    <source>
        <dbReference type="Proteomes" id="UP000445000"/>
    </source>
</evidence>
<accession>A0A829YIH6</accession>
<dbReference type="InterPro" id="IPR002656">
    <property type="entry name" value="Acyl_transf_3_dom"/>
</dbReference>
<dbReference type="PANTHER" id="PTHR23028:SF53">
    <property type="entry name" value="ACYL_TRANSF_3 DOMAIN-CONTAINING PROTEIN"/>
    <property type="match status" value="1"/>
</dbReference>
<sequence length="392" mass="43643">MKVHQAQYVPGLDLLRFFAACIVMVFHLAFWSWAFPAGQIALASHGVADFQDWDTFAPFGWAGVQIFFVISGFVIVVSAERSSAYKFFVSRFTRLVPAVWICATIALLAWLLVDSGMRPLSLFAMYIRSVAFFPTGAWIDSVYWTLGVEICFYALMFVLLTIGRQRWIKPIMCGVGLISTLFWIGYTLAAQDKNSAVFELFSHVQWSRLAQLLLIQHGVFFAFGVVLWSHFLKKASRAHFAWLAIFAVGGCLQIAGESMLKLEKTGMSFSPLTPCIIWLSAMLFFWVVVANNARVQQLPAWCLQLLRRLGLMTYPLYLLHSVTGGALLGAFVEWGIPTGMALAASVTLVLALSWWISKVPEPALQKSTRALFAALQARWQAANSSAGVRDPG</sequence>
<comment type="caution">
    <text evidence="3">The sequence shown here is derived from an EMBL/GenBank/DDBJ whole genome shotgun (WGS) entry which is preliminary data.</text>
</comment>
<feature type="domain" description="Acyltransferase 3" evidence="2">
    <location>
        <begin position="10"/>
        <end position="357"/>
    </location>
</feature>
<feature type="transmembrane region" description="Helical" evidence="1">
    <location>
        <begin position="142"/>
        <end position="163"/>
    </location>
</feature>
<protein>
    <submittedName>
        <fullName evidence="3">Acyltransferase</fullName>
    </submittedName>
</protein>
<feature type="transmembrane region" description="Helical" evidence="1">
    <location>
        <begin position="338"/>
        <end position="356"/>
    </location>
</feature>
<feature type="transmembrane region" description="Helical" evidence="1">
    <location>
        <begin position="59"/>
        <end position="80"/>
    </location>
</feature>
<dbReference type="Proteomes" id="UP000445000">
    <property type="component" value="Unassembled WGS sequence"/>
</dbReference>
<reference evidence="4" key="1">
    <citation type="submission" date="2020-01" db="EMBL/GenBank/DDBJ databases">
        <title>'Steroidobacter agaridevorans' sp. nov., agar-degrading bacteria isolated from rhizosphere soils.</title>
        <authorList>
            <person name="Ikenaga M."/>
            <person name="Kataoka M."/>
            <person name="Murouchi A."/>
            <person name="Katsuragi S."/>
            <person name="Sakai M."/>
        </authorList>
    </citation>
    <scope>NUCLEOTIDE SEQUENCE [LARGE SCALE GENOMIC DNA]</scope>
    <source>
        <strain evidence="4">YU21-B</strain>
    </source>
</reference>
<dbReference type="AlphaFoldDB" id="A0A829YIH6"/>
<dbReference type="GO" id="GO:0016747">
    <property type="term" value="F:acyltransferase activity, transferring groups other than amino-acyl groups"/>
    <property type="evidence" value="ECO:0007669"/>
    <property type="project" value="InterPro"/>
</dbReference>
<feature type="transmembrane region" description="Helical" evidence="1">
    <location>
        <begin position="92"/>
        <end position="113"/>
    </location>
</feature>
<keyword evidence="3" id="KW-0808">Transferase</keyword>
<evidence type="ECO:0000256" key="1">
    <source>
        <dbReference type="SAM" id="Phobius"/>
    </source>
</evidence>
<organism evidence="3 4">
    <name type="scientific">Steroidobacter agaridevorans</name>
    <dbReference type="NCBI Taxonomy" id="2695856"/>
    <lineage>
        <taxon>Bacteria</taxon>
        <taxon>Pseudomonadati</taxon>
        <taxon>Pseudomonadota</taxon>
        <taxon>Gammaproteobacteria</taxon>
        <taxon>Steroidobacterales</taxon>
        <taxon>Steroidobacteraceae</taxon>
        <taxon>Steroidobacter</taxon>
    </lineage>
</organism>
<keyword evidence="1" id="KW-1133">Transmembrane helix</keyword>
<feature type="transmembrane region" description="Helical" evidence="1">
    <location>
        <begin position="240"/>
        <end position="256"/>
    </location>
</feature>
<dbReference type="GO" id="GO:0016020">
    <property type="term" value="C:membrane"/>
    <property type="evidence" value="ECO:0007669"/>
    <property type="project" value="TreeGrafter"/>
</dbReference>
<dbReference type="GO" id="GO:0009103">
    <property type="term" value="P:lipopolysaccharide biosynthetic process"/>
    <property type="evidence" value="ECO:0007669"/>
    <property type="project" value="TreeGrafter"/>
</dbReference>
<dbReference type="InterPro" id="IPR050879">
    <property type="entry name" value="Acyltransferase_3"/>
</dbReference>
<gene>
    <name evidence="3" type="ORF">GCM10011487_46420</name>
</gene>
<feature type="transmembrane region" description="Helical" evidence="1">
    <location>
        <begin position="170"/>
        <end position="189"/>
    </location>
</feature>
<feature type="transmembrane region" description="Helical" evidence="1">
    <location>
        <begin position="314"/>
        <end position="332"/>
    </location>
</feature>
<keyword evidence="1" id="KW-0812">Transmembrane</keyword>
<dbReference type="Pfam" id="PF01757">
    <property type="entry name" value="Acyl_transf_3"/>
    <property type="match status" value="1"/>
</dbReference>